<evidence type="ECO:0000313" key="3">
    <source>
        <dbReference type="EMBL" id="KIH84610.1"/>
    </source>
</evidence>
<comment type="caution">
    <text evidence="3">The sequence shown here is derived from an EMBL/GenBank/DDBJ whole genome shotgun (WGS) entry which is preliminary data.</text>
</comment>
<feature type="transmembrane region" description="Helical" evidence="2">
    <location>
        <begin position="24"/>
        <end position="41"/>
    </location>
</feature>
<feature type="region of interest" description="Disordered" evidence="1">
    <location>
        <begin position="45"/>
        <end position="65"/>
    </location>
</feature>
<evidence type="ECO:0000256" key="1">
    <source>
        <dbReference type="SAM" id="MobiDB-lite"/>
    </source>
</evidence>
<dbReference type="EMBL" id="JXDG01000017">
    <property type="protein sequence ID" value="KIH84610.1"/>
    <property type="molecule type" value="Genomic_DNA"/>
</dbReference>
<evidence type="ECO:0000256" key="2">
    <source>
        <dbReference type="SAM" id="Phobius"/>
    </source>
</evidence>
<dbReference type="PATRIC" id="fig|226910.6.peg.1626"/>
<evidence type="ECO:0000313" key="4">
    <source>
        <dbReference type="Proteomes" id="UP000031535"/>
    </source>
</evidence>
<protein>
    <submittedName>
        <fullName evidence="3">Uncharacterized protein</fullName>
    </submittedName>
</protein>
<keyword evidence="2" id="KW-1133">Transmembrane helix</keyword>
<gene>
    <name evidence="3" type="ORF">UCMB321_1635</name>
</gene>
<name>A0A0C2ICH2_9PSED</name>
<keyword evidence="4" id="KW-1185">Reference proteome</keyword>
<sequence>MLLMVISAWLAGKLQGLFHSHNTFVFIGLLIAIWFVLNELLERAGKKRRPAQAEKAEHAVRHRDR</sequence>
<accession>A0A0C2ICH2</accession>
<keyword evidence="2" id="KW-0812">Transmembrane</keyword>
<dbReference type="Proteomes" id="UP000031535">
    <property type="component" value="Unassembled WGS sequence"/>
</dbReference>
<proteinExistence type="predicted"/>
<reference evidence="3 4" key="1">
    <citation type="submission" date="2015-01" db="EMBL/GenBank/DDBJ databases">
        <title>Complete genome of Pseudomonas batumici UCM B-321 producer of the batumin antibiotic with strong antistaphilococcal and potential anticancer activity.</title>
        <authorList>
            <person name="Klochko V.V."/>
            <person name="Zelena L.B."/>
            <person name="Elena K.A."/>
            <person name="Reva O.N."/>
        </authorList>
    </citation>
    <scope>NUCLEOTIDE SEQUENCE [LARGE SCALE GENOMIC DNA]</scope>
    <source>
        <strain evidence="3 4">UCM B-321</strain>
    </source>
</reference>
<keyword evidence="2" id="KW-0472">Membrane</keyword>
<dbReference type="AlphaFoldDB" id="A0A0C2ICH2"/>
<organism evidence="3 4">
    <name type="scientific">Pseudomonas batumici</name>
    <dbReference type="NCBI Taxonomy" id="226910"/>
    <lineage>
        <taxon>Bacteria</taxon>
        <taxon>Pseudomonadati</taxon>
        <taxon>Pseudomonadota</taxon>
        <taxon>Gammaproteobacteria</taxon>
        <taxon>Pseudomonadales</taxon>
        <taxon>Pseudomonadaceae</taxon>
        <taxon>Pseudomonas</taxon>
    </lineage>
</organism>